<reference evidence="2 3" key="1">
    <citation type="submission" date="2016-07" db="EMBL/GenBank/DDBJ databases">
        <title>Pervasive Adenine N6-methylation of Active Genes in Fungi.</title>
        <authorList>
            <consortium name="DOE Joint Genome Institute"/>
            <person name="Mondo S.J."/>
            <person name="Dannebaum R.O."/>
            <person name="Kuo R.C."/>
            <person name="Labutti K."/>
            <person name="Haridas S."/>
            <person name="Kuo A."/>
            <person name="Salamov A."/>
            <person name="Ahrendt S.R."/>
            <person name="Lipzen A."/>
            <person name="Sullivan W."/>
            <person name="Andreopoulos W.B."/>
            <person name="Clum A."/>
            <person name="Lindquist E."/>
            <person name="Daum C."/>
            <person name="Ramamoorthy G.K."/>
            <person name="Gryganskyi A."/>
            <person name="Culley D."/>
            <person name="Magnuson J.K."/>
            <person name="James T.Y."/>
            <person name="O'Malley M.A."/>
            <person name="Stajich J.E."/>
            <person name="Spatafora J.W."/>
            <person name="Visel A."/>
            <person name="Grigoriev I.V."/>
        </authorList>
    </citation>
    <scope>NUCLEOTIDE SEQUENCE [LARGE SCALE GENOMIC DNA]</scope>
    <source>
        <strain evidence="2 3">JEL800</strain>
    </source>
</reference>
<feature type="compositionally biased region" description="Basic residues" evidence="1">
    <location>
        <begin position="327"/>
        <end position="337"/>
    </location>
</feature>
<dbReference type="OrthoDB" id="10355103at2759"/>
<comment type="caution">
    <text evidence="2">The sequence shown here is derived from an EMBL/GenBank/DDBJ whole genome shotgun (WGS) entry which is preliminary data.</text>
</comment>
<evidence type="ECO:0000256" key="1">
    <source>
        <dbReference type="SAM" id="MobiDB-lite"/>
    </source>
</evidence>
<proteinExistence type="predicted"/>
<feature type="region of interest" description="Disordered" evidence="1">
    <location>
        <begin position="81"/>
        <end position="122"/>
    </location>
</feature>
<feature type="compositionally biased region" description="Low complexity" evidence="1">
    <location>
        <begin position="93"/>
        <end position="106"/>
    </location>
</feature>
<name>A0A1Y2CV63_9FUNG</name>
<protein>
    <submittedName>
        <fullName evidence="2">Uncharacterized protein</fullName>
    </submittedName>
</protein>
<dbReference type="EMBL" id="MCGO01000006">
    <property type="protein sequence ID" value="ORY50776.1"/>
    <property type="molecule type" value="Genomic_DNA"/>
</dbReference>
<feature type="region of interest" description="Disordered" evidence="1">
    <location>
        <begin position="148"/>
        <end position="171"/>
    </location>
</feature>
<evidence type="ECO:0000313" key="3">
    <source>
        <dbReference type="Proteomes" id="UP000193642"/>
    </source>
</evidence>
<feature type="region of interest" description="Disordered" evidence="1">
    <location>
        <begin position="314"/>
        <end position="341"/>
    </location>
</feature>
<gene>
    <name evidence="2" type="ORF">BCR33DRAFT_494963</name>
</gene>
<sequence>MLEAPVVITALLNIAKGVTPVTQRPMDVQNDVEKTVDDLKFVVPAAVEPIAKSFLESKPQVKSMTSVPVSVMKPISVKDSSFSADDEMDEDQSTPVKSTTPSKSSSLGDISMEDSDLPHHSDAPIEVAPQIAEPVILPAMVDLVVPTETSEPRNDEATPEIAPPAAEPMVNSPLSNVTEVRVENENAVPHDTPKVQKDVIQKASPLVNCPLTPNQFDCESGQTEENILSSKPLLETPSKIPKPVEDVAVLVNNVLERPKPLEPLFALSSSPVGKTSQNILPRMPLSPLAVTHDEVTNNHEPSDVSAIEDQENVLTASETSDFEAKRQLRKTPARNTRKSTAIQQLGSDISETSETTSHYSLRTTRRTVAKLDGIAAQLFRLLQSLVHQYPFQ</sequence>
<organism evidence="2 3">
    <name type="scientific">Rhizoclosmatium globosum</name>
    <dbReference type="NCBI Taxonomy" id="329046"/>
    <lineage>
        <taxon>Eukaryota</taxon>
        <taxon>Fungi</taxon>
        <taxon>Fungi incertae sedis</taxon>
        <taxon>Chytridiomycota</taxon>
        <taxon>Chytridiomycota incertae sedis</taxon>
        <taxon>Chytridiomycetes</taxon>
        <taxon>Chytridiales</taxon>
        <taxon>Chytriomycetaceae</taxon>
        <taxon>Rhizoclosmatium</taxon>
    </lineage>
</organism>
<dbReference type="AlphaFoldDB" id="A0A1Y2CV63"/>
<evidence type="ECO:0000313" key="2">
    <source>
        <dbReference type="EMBL" id="ORY50776.1"/>
    </source>
</evidence>
<accession>A0A1Y2CV63</accession>
<dbReference type="Proteomes" id="UP000193642">
    <property type="component" value="Unassembled WGS sequence"/>
</dbReference>
<keyword evidence="3" id="KW-1185">Reference proteome</keyword>